<dbReference type="FunFam" id="3.40.30.10:FF:000005">
    <property type="entry name" value="Glutaredoxin 5"/>
    <property type="match status" value="1"/>
</dbReference>
<dbReference type="InterPro" id="IPR036249">
    <property type="entry name" value="Thioredoxin-like_sf"/>
</dbReference>
<keyword evidence="5" id="KW-0676">Redox-active center</keyword>
<dbReference type="InterPro" id="IPR002109">
    <property type="entry name" value="Glutaredoxin"/>
</dbReference>
<evidence type="ECO:0000313" key="9">
    <source>
        <dbReference type="EMBL" id="KAL0266762.1"/>
    </source>
</evidence>
<evidence type="ECO:0000256" key="5">
    <source>
        <dbReference type="ARBA" id="ARBA00023284"/>
    </source>
</evidence>
<name>A0AAW2HAE6_9NEOP</name>
<dbReference type="PROSITE" id="PS51354">
    <property type="entry name" value="GLUTAREDOXIN_2"/>
    <property type="match status" value="1"/>
</dbReference>
<evidence type="ECO:0000256" key="2">
    <source>
        <dbReference type="ARBA" id="ARBA00022723"/>
    </source>
</evidence>
<dbReference type="PANTHER" id="PTHR10293:SF16">
    <property type="entry name" value="GLUTAREDOXIN-RELATED PROTEIN 5, MITOCHONDRIAL"/>
    <property type="match status" value="1"/>
</dbReference>
<dbReference type="NCBIfam" id="TIGR00365">
    <property type="entry name" value="Grx4 family monothiol glutaredoxin"/>
    <property type="match status" value="1"/>
</dbReference>
<gene>
    <name evidence="9" type="ORF">PYX00_009213</name>
</gene>
<dbReference type="InterPro" id="IPR004480">
    <property type="entry name" value="Monothiol_GRX-rel"/>
</dbReference>
<keyword evidence="1" id="KW-0001">2Fe-2S</keyword>
<dbReference type="Pfam" id="PF00462">
    <property type="entry name" value="Glutaredoxin"/>
    <property type="match status" value="1"/>
</dbReference>
<dbReference type="GO" id="GO:0046872">
    <property type="term" value="F:metal ion binding"/>
    <property type="evidence" value="ECO:0007669"/>
    <property type="project" value="UniProtKB-KW"/>
</dbReference>
<proteinExistence type="predicted"/>
<evidence type="ECO:0000256" key="7">
    <source>
        <dbReference type="ARBA" id="ARBA00076083"/>
    </source>
</evidence>
<sequence>MLNAILRKCSAAPSRQALSLRWCSSTKIDFKKMIDNNKVVVFMKGVPEKPRCGFSNAVVQILRAHGINYDAHNVLDDWDMRQGLKEYTKWPTIPQVFVDGEFIGGADILYEMHRTGALLDVFEKAGIKSKIERIEENTDKKDAKNTSGE</sequence>
<dbReference type="EMBL" id="JARGDH010000005">
    <property type="protein sequence ID" value="KAL0266762.1"/>
    <property type="molecule type" value="Genomic_DNA"/>
</dbReference>
<dbReference type="InterPro" id="IPR033658">
    <property type="entry name" value="GRX_PICOT-like"/>
</dbReference>
<dbReference type="CDD" id="cd03028">
    <property type="entry name" value="GRX_PICOT_like"/>
    <property type="match status" value="1"/>
</dbReference>
<dbReference type="Gene3D" id="3.40.30.10">
    <property type="entry name" value="Glutaredoxin"/>
    <property type="match status" value="1"/>
</dbReference>
<evidence type="ECO:0000256" key="4">
    <source>
        <dbReference type="ARBA" id="ARBA00023014"/>
    </source>
</evidence>
<comment type="caution">
    <text evidence="9">The sequence shown here is derived from an EMBL/GenBank/DDBJ whole genome shotgun (WGS) entry which is preliminary data.</text>
</comment>
<keyword evidence="2" id="KW-0479">Metal-binding</keyword>
<accession>A0AAW2HAE6</accession>
<evidence type="ECO:0000259" key="8">
    <source>
        <dbReference type="Pfam" id="PF00462"/>
    </source>
</evidence>
<dbReference type="SUPFAM" id="SSF52833">
    <property type="entry name" value="Thioredoxin-like"/>
    <property type="match status" value="1"/>
</dbReference>
<reference evidence="9" key="1">
    <citation type="journal article" date="2024" name="Gigascience">
        <title>Chromosome-level genome of the poultry shaft louse Menopon gallinae provides insight into the host-switching and adaptive evolution of parasitic lice.</title>
        <authorList>
            <person name="Xu Y."/>
            <person name="Ma L."/>
            <person name="Liu S."/>
            <person name="Liang Y."/>
            <person name="Liu Q."/>
            <person name="He Z."/>
            <person name="Tian L."/>
            <person name="Duan Y."/>
            <person name="Cai W."/>
            <person name="Li H."/>
            <person name="Song F."/>
        </authorList>
    </citation>
    <scope>NUCLEOTIDE SEQUENCE</scope>
    <source>
        <strain evidence="9">Cailab_2023a</strain>
    </source>
</reference>
<evidence type="ECO:0000256" key="3">
    <source>
        <dbReference type="ARBA" id="ARBA00023004"/>
    </source>
</evidence>
<evidence type="ECO:0000256" key="1">
    <source>
        <dbReference type="ARBA" id="ARBA00022714"/>
    </source>
</evidence>
<feature type="domain" description="Glutaredoxin" evidence="8">
    <location>
        <begin position="39"/>
        <end position="103"/>
    </location>
</feature>
<evidence type="ECO:0000256" key="6">
    <source>
        <dbReference type="ARBA" id="ARBA00067456"/>
    </source>
</evidence>
<protein>
    <recommendedName>
        <fullName evidence="6">Glutaredoxin-related protein 5, mitochondrial</fullName>
    </recommendedName>
    <alternativeName>
        <fullName evidence="7">Monothiol glutaredoxin-5</fullName>
    </alternativeName>
</protein>
<dbReference type="AlphaFoldDB" id="A0AAW2HAE6"/>
<dbReference type="GO" id="GO:0005759">
    <property type="term" value="C:mitochondrial matrix"/>
    <property type="evidence" value="ECO:0007669"/>
    <property type="project" value="TreeGrafter"/>
</dbReference>
<organism evidence="9">
    <name type="scientific">Menopon gallinae</name>
    <name type="common">poultry shaft louse</name>
    <dbReference type="NCBI Taxonomy" id="328185"/>
    <lineage>
        <taxon>Eukaryota</taxon>
        <taxon>Metazoa</taxon>
        <taxon>Ecdysozoa</taxon>
        <taxon>Arthropoda</taxon>
        <taxon>Hexapoda</taxon>
        <taxon>Insecta</taxon>
        <taxon>Pterygota</taxon>
        <taxon>Neoptera</taxon>
        <taxon>Paraneoptera</taxon>
        <taxon>Psocodea</taxon>
        <taxon>Troctomorpha</taxon>
        <taxon>Phthiraptera</taxon>
        <taxon>Amblycera</taxon>
        <taxon>Menoponidae</taxon>
        <taxon>Menopon</taxon>
    </lineage>
</organism>
<keyword evidence="4" id="KW-0411">Iron-sulfur</keyword>
<dbReference type="PANTHER" id="PTHR10293">
    <property type="entry name" value="GLUTAREDOXIN FAMILY MEMBER"/>
    <property type="match status" value="1"/>
</dbReference>
<keyword evidence="3" id="KW-0408">Iron</keyword>
<dbReference type="GO" id="GO:0051537">
    <property type="term" value="F:2 iron, 2 sulfur cluster binding"/>
    <property type="evidence" value="ECO:0007669"/>
    <property type="project" value="UniProtKB-KW"/>
</dbReference>